<organism evidence="2 3">
    <name type="scientific">Curtobacterium citreum</name>
    <dbReference type="NCBI Taxonomy" id="2036"/>
    <lineage>
        <taxon>Bacteria</taxon>
        <taxon>Bacillati</taxon>
        <taxon>Actinomycetota</taxon>
        <taxon>Actinomycetes</taxon>
        <taxon>Micrococcales</taxon>
        <taxon>Microbacteriaceae</taxon>
        <taxon>Curtobacterium</taxon>
    </lineage>
</organism>
<evidence type="ECO:0000259" key="1">
    <source>
        <dbReference type="Pfam" id="PF18735"/>
    </source>
</evidence>
<feature type="domain" description="RiboL-PSP-HEPN" evidence="1">
    <location>
        <begin position="19"/>
        <end position="202"/>
    </location>
</feature>
<accession>A0ABT2HDM2</accession>
<protein>
    <submittedName>
        <fullName evidence="2">HEPN domain-containing protein</fullName>
    </submittedName>
</protein>
<evidence type="ECO:0000313" key="2">
    <source>
        <dbReference type="EMBL" id="MCS6521358.1"/>
    </source>
</evidence>
<keyword evidence="3" id="KW-1185">Reference proteome</keyword>
<evidence type="ECO:0000313" key="3">
    <source>
        <dbReference type="Proteomes" id="UP001652264"/>
    </source>
</evidence>
<dbReference type="RefSeq" id="WP_141861758.1">
    <property type="nucleotide sequence ID" value="NZ_BMNV01000004.1"/>
</dbReference>
<comment type="caution">
    <text evidence="2">The sequence shown here is derived from an EMBL/GenBank/DDBJ whole genome shotgun (WGS) entry which is preliminary data.</text>
</comment>
<dbReference type="Proteomes" id="UP001652264">
    <property type="component" value="Unassembled WGS sequence"/>
</dbReference>
<dbReference type="InterPro" id="IPR041519">
    <property type="entry name" value="HEPN_RiboL-PSP"/>
</dbReference>
<reference evidence="2 3" key="1">
    <citation type="submission" date="2022-08" db="EMBL/GenBank/DDBJ databases">
        <title>Taxonomy of Curtobacterium flaccumfaciens.</title>
        <authorList>
            <person name="Osdaghi E."/>
            <person name="Taghavi S.M."/>
            <person name="Hamidizade M."/>
            <person name="Abachi H."/>
            <person name="Fazliarab A."/>
            <person name="Baeyen S."/>
            <person name="Portier P."/>
            <person name="Van Vaerenbergh J."/>
            <person name="Jacques M.-A."/>
        </authorList>
    </citation>
    <scope>NUCLEOTIDE SEQUENCE [LARGE SCALE GENOMIC DNA]</scope>
    <source>
        <strain evidence="2 3">LMG8786T</strain>
    </source>
</reference>
<proteinExistence type="predicted"/>
<gene>
    <name evidence="2" type="ORF">NYQ28_02115</name>
</gene>
<name>A0ABT2HDM2_9MICO</name>
<dbReference type="Pfam" id="PF18735">
    <property type="entry name" value="HEPN_RiboL-PSP"/>
    <property type="match status" value="1"/>
</dbReference>
<dbReference type="GeneID" id="95324274"/>
<dbReference type="EMBL" id="JANVAD010000001">
    <property type="protein sequence ID" value="MCS6521358.1"/>
    <property type="molecule type" value="Genomic_DNA"/>
</dbReference>
<sequence length="203" mass="22435">MGISAKQAADDVFDRAQALLDEAPSVSSPLVADDLRRSALALGVAALDTYLHWALAKAPLKKMPSALKNLDVPFGELVELSEAMAASRTTIRPKVRVRHTLERVILAHTFQSSRGVGDAMQMLGTRKAFAKIETKINPAQKAQSIQDQLNRIVRRRNQVVHEGDMQRQSRPRRIAREPVDTAEVADDLTWLRGLVQAIDEVLA</sequence>